<dbReference type="KEGG" id="ccro:CMC5_021860"/>
<feature type="binding site" evidence="6">
    <location>
        <begin position="7"/>
        <end position="9"/>
    </location>
    <ligand>
        <name>NAD(+)</name>
        <dbReference type="ChEBI" id="CHEBI:57540"/>
    </ligand>
</feature>
<feature type="binding site" evidence="6">
    <location>
        <position position="16"/>
    </location>
    <ligand>
        <name>NAD(+)</name>
        <dbReference type="ChEBI" id="CHEBI:57540"/>
    </ligand>
</feature>
<reference evidence="8 9" key="1">
    <citation type="submission" date="2015-07" db="EMBL/GenBank/DDBJ databases">
        <title>Genome analysis of myxobacterium Chondromyces crocatus Cm c5 reveals a high potential for natural compound synthesis and the genetic basis for the loss of fruiting body formation.</title>
        <authorList>
            <person name="Zaburannyi N."/>
            <person name="Bunk B."/>
            <person name="Maier J."/>
            <person name="Overmann J."/>
            <person name="Mueller R."/>
        </authorList>
    </citation>
    <scope>NUCLEOTIDE SEQUENCE [LARGE SCALE GENOMIC DNA]</scope>
    <source>
        <strain evidence="8 9">Cm c5</strain>
    </source>
</reference>
<evidence type="ECO:0000256" key="3">
    <source>
        <dbReference type="ARBA" id="ARBA00022679"/>
    </source>
</evidence>
<dbReference type="RefSeq" id="WP_050430333.1">
    <property type="nucleotide sequence ID" value="NZ_CP012159.1"/>
</dbReference>
<dbReference type="InterPro" id="IPR029494">
    <property type="entry name" value="DarT"/>
</dbReference>
<keyword evidence="5 6" id="KW-0238">DNA-binding</keyword>
<comment type="caution">
    <text evidence="6">Lacks conserved residue(s) required for the propagation of feature annotation.</text>
</comment>
<dbReference type="AlphaFoldDB" id="A0A0K1EB01"/>
<accession>A0A0K1EB01</accession>
<feature type="domain" description="DarT" evidence="7">
    <location>
        <begin position="3"/>
        <end position="208"/>
    </location>
</feature>
<evidence type="ECO:0000256" key="5">
    <source>
        <dbReference type="ARBA" id="ARBA00023125"/>
    </source>
</evidence>
<dbReference type="PROSITE" id="PS52018">
    <property type="entry name" value="DART"/>
    <property type="match status" value="1"/>
</dbReference>
<feature type="active site" description="Proton acceptor" evidence="6">
    <location>
        <position position="47"/>
    </location>
</feature>
<evidence type="ECO:0000256" key="6">
    <source>
        <dbReference type="PROSITE-ProRule" id="PRU01362"/>
    </source>
</evidence>
<dbReference type="GO" id="GO:0003677">
    <property type="term" value="F:DNA binding"/>
    <property type="evidence" value="ECO:0007669"/>
    <property type="project" value="UniProtKB-UniRule"/>
</dbReference>
<dbReference type="Proteomes" id="UP000067626">
    <property type="component" value="Chromosome"/>
</dbReference>
<evidence type="ECO:0000256" key="2">
    <source>
        <dbReference type="ARBA" id="ARBA00022676"/>
    </source>
</evidence>
<proteinExistence type="inferred from homology"/>
<dbReference type="Pfam" id="PF14487">
    <property type="entry name" value="DarT"/>
    <property type="match status" value="1"/>
</dbReference>
<dbReference type="EMBL" id="CP012159">
    <property type="protein sequence ID" value="AKT38045.1"/>
    <property type="molecule type" value="Genomic_DNA"/>
</dbReference>
<keyword evidence="4 6" id="KW-0548">Nucleotidyltransferase</keyword>
<comment type="similarity">
    <text evidence="6">Belongs to the DarT ADP-ribosyltransferase family.</text>
</comment>
<keyword evidence="9" id="KW-1185">Reference proteome</keyword>
<feature type="active site" evidence="6">
    <location>
        <position position="161"/>
    </location>
</feature>
<keyword evidence="2 6" id="KW-0328">Glycosyltransferase</keyword>
<dbReference type="GO" id="GO:0016757">
    <property type="term" value="F:glycosyltransferase activity"/>
    <property type="evidence" value="ECO:0007669"/>
    <property type="project" value="UniProtKB-UniRule"/>
</dbReference>
<evidence type="ECO:0000313" key="8">
    <source>
        <dbReference type="EMBL" id="AKT38045.1"/>
    </source>
</evidence>
<dbReference type="OrthoDB" id="9813972at2"/>
<evidence type="ECO:0000259" key="7">
    <source>
        <dbReference type="PROSITE" id="PS52018"/>
    </source>
</evidence>
<dbReference type="STRING" id="52.CMC5_021860"/>
<organism evidence="8 9">
    <name type="scientific">Chondromyces crocatus</name>
    <dbReference type="NCBI Taxonomy" id="52"/>
    <lineage>
        <taxon>Bacteria</taxon>
        <taxon>Pseudomonadati</taxon>
        <taxon>Myxococcota</taxon>
        <taxon>Polyangia</taxon>
        <taxon>Polyangiales</taxon>
        <taxon>Polyangiaceae</taxon>
        <taxon>Chondromyces</taxon>
    </lineage>
</organism>
<evidence type="ECO:0000256" key="1">
    <source>
        <dbReference type="ARBA" id="ARBA00022649"/>
    </source>
</evidence>
<keyword evidence="1 6" id="KW-1277">Toxin-antitoxin system</keyword>
<feature type="binding site" evidence="6">
    <location>
        <position position="47"/>
    </location>
    <ligand>
        <name>NAD(+)</name>
        <dbReference type="ChEBI" id="CHEBI:57540"/>
    </ligand>
</feature>
<dbReference type="GO" id="GO:0016779">
    <property type="term" value="F:nucleotidyltransferase activity"/>
    <property type="evidence" value="ECO:0007669"/>
    <property type="project" value="UniProtKB-UniRule"/>
</dbReference>
<dbReference type="PATRIC" id="fig|52.7.peg.2353"/>
<evidence type="ECO:0000256" key="4">
    <source>
        <dbReference type="ARBA" id="ARBA00022695"/>
    </source>
</evidence>
<keyword evidence="3 6" id="KW-0808">Transferase</keyword>
<protein>
    <recommendedName>
        <fullName evidence="7">DarT domain-containing protein</fullName>
    </recommendedName>
</protein>
<sequence length="208" mass="23649">MDRHIYHFTCTDNLVGIVARGLECSKLLHAREATFTNISFPDVQALRATKRVMTPSGGTLHDYVPFYFAPRSPMLYTIKRGNVGAFRNRSQEELVYLVTTAHTIREAGIPFAFTDRHAVHVLANYHANLAHLDKIDWPLMSATMWSDTKEDPSRMARRMAEFLVYGRVPWSLITEVVTMTPQAARRVASIVHGGPVEKRVSVKPGWYY</sequence>
<name>A0A0K1EB01_CHOCO</name>
<gene>
    <name evidence="8" type="ORF">CMC5_021860</name>
</gene>
<evidence type="ECO:0000313" key="9">
    <source>
        <dbReference type="Proteomes" id="UP000067626"/>
    </source>
</evidence>
<comment type="catalytic activity">
    <reaction evidence="6">
        <text>a thymidine in DNA + NAD(+) = an N-(ADP-alpha-D-ribosyl)-thymidine in DNA + nicotinamide + H(+)</text>
        <dbReference type="Rhea" id="RHEA:71651"/>
        <dbReference type="Rhea" id="RHEA-COMP:13556"/>
        <dbReference type="Rhea" id="RHEA-COMP:18051"/>
        <dbReference type="ChEBI" id="CHEBI:15378"/>
        <dbReference type="ChEBI" id="CHEBI:17154"/>
        <dbReference type="ChEBI" id="CHEBI:57540"/>
        <dbReference type="ChEBI" id="CHEBI:137386"/>
        <dbReference type="ChEBI" id="CHEBI:191199"/>
    </reaction>
</comment>